<dbReference type="AlphaFoldDB" id="A0A6S7IXR9"/>
<reference evidence="10" key="1">
    <citation type="submission" date="2020-04" db="EMBL/GenBank/DDBJ databases">
        <authorList>
            <person name="Alioto T."/>
            <person name="Alioto T."/>
            <person name="Gomez Garrido J."/>
        </authorList>
    </citation>
    <scope>NUCLEOTIDE SEQUENCE</scope>
    <source>
        <strain evidence="10">A484AB</strain>
    </source>
</reference>
<evidence type="ECO:0000256" key="5">
    <source>
        <dbReference type="ARBA" id="ARBA00023040"/>
    </source>
</evidence>
<evidence type="ECO:0000256" key="3">
    <source>
        <dbReference type="ARBA" id="ARBA00022692"/>
    </source>
</evidence>
<evidence type="ECO:0000256" key="7">
    <source>
        <dbReference type="ARBA" id="ARBA00023170"/>
    </source>
</evidence>
<evidence type="ECO:0000313" key="10">
    <source>
        <dbReference type="EMBL" id="CAB4021669.1"/>
    </source>
</evidence>
<evidence type="ECO:0000256" key="9">
    <source>
        <dbReference type="RuleBase" id="RU000688"/>
    </source>
</evidence>
<dbReference type="Gene3D" id="1.20.1070.10">
    <property type="entry name" value="Rhodopsin 7-helix transmembrane proteins"/>
    <property type="match status" value="1"/>
</dbReference>
<dbReference type="SUPFAM" id="SSF81321">
    <property type="entry name" value="Family A G protein-coupled receptor-like"/>
    <property type="match status" value="1"/>
</dbReference>
<dbReference type="SMART" id="SM01381">
    <property type="entry name" value="7TM_GPCR_Srsx"/>
    <property type="match status" value="1"/>
</dbReference>
<dbReference type="PANTHER" id="PTHR24249">
    <property type="entry name" value="HISTAMINE RECEPTOR-RELATED G-PROTEIN COUPLED RECEPTOR"/>
    <property type="match status" value="1"/>
</dbReference>
<evidence type="ECO:0000256" key="2">
    <source>
        <dbReference type="ARBA" id="ARBA00022475"/>
    </source>
</evidence>
<evidence type="ECO:0000256" key="4">
    <source>
        <dbReference type="ARBA" id="ARBA00022989"/>
    </source>
</evidence>
<evidence type="ECO:0000256" key="6">
    <source>
        <dbReference type="ARBA" id="ARBA00023136"/>
    </source>
</evidence>
<dbReference type="EMBL" id="CACRXK020011560">
    <property type="protein sequence ID" value="CAB4021669.1"/>
    <property type="molecule type" value="Genomic_DNA"/>
</dbReference>
<keyword evidence="4" id="KW-1133">Transmembrane helix</keyword>
<dbReference type="PROSITE" id="PS50262">
    <property type="entry name" value="G_PROTEIN_RECEP_F1_2"/>
    <property type="match status" value="1"/>
</dbReference>
<dbReference type="InterPro" id="IPR000276">
    <property type="entry name" value="GPCR_Rhodpsn"/>
</dbReference>
<comment type="similarity">
    <text evidence="9">Belongs to the G-protein coupled receptor 1 family.</text>
</comment>
<dbReference type="GO" id="GO:0005886">
    <property type="term" value="C:plasma membrane"/>
    <property type="evidence" value="ECO:0007669"/>
    <property type="project" value="UniProtKB-SubCell"/>
</dbReference>
<sequence>MNTTFVLDCVLFDVKYQILAKVPSQDVFNKLIAASTFVTILIIPTILLNGVAVVTIMKCPQLKEKNAYFLIMVQSLADLATGFVTLPFFSYVCITQALGTADCFRQRLIMSMTSIPFSISLTTLAVMTIDRYMSVLHPLKHRVMVTKRKLKTFLVSASLFITVFVVLSLLNTQLLEGFHSIYIFLFLLLAIFVYTKIFIAIRTRKSPGNVQDTAAKNQNERKFAKEIKLVKSCFLAVACFLLCFLAGTLVLLFQRQVDRAEFIALKIFSGSLILLSSSLNSVVFFWTRPLLRNEAFKVVKKMCTSRT</sequence>
<keyword evidence="5 9" id="KW-0297">G-protein coupled receptor</keyword>
<protein>
    <submittedName>
        <fullName evidence="10">Histamine H2 receptor-like</fullName>
    </submittedName>
</protein>
<proteinExistence type="inferred from homology"/>
<name>A0A6S7IXR9_PARCT</name>
<keyword evidence="8 9" id="KW-0807">Transducer</keyword>
<dbReference type="InterPro" id="IPR050569">
    <property type="entry name" value="TAAR"/>
</dbReference>
<dbReference type="Proteomes" id="UP001152795">
    <property type="component" value="Unassembled WGS sequence"/>
</dbReference>
<comment type="subcellular location">
    <subcellularLocation>
        <location evidence="1">Cell membrane</location>
        <topology evidence="1">Multi-pass membrane protein</topology>
    </subcellularLocation>
</comment>
<evidence type="ECO:0000256" key="8">
    <source>
        <dbReference type="ARBA" id="ARBA00023224"/>
    </source>
</evidence>
<keyword evidence="2" id="KW-1003">Cell membrane</keyword>
<dbReference type="GO" id="GO:0004930">
    <property type="term" value="F:G protein-coupled receptor activity"/>
    <property type="evidence" value="ECO:0007669"/>
    <property type="project" value="UniProtKB-KW"/>
</dbReference>
<gene>
    <name evidence="10" type="ORF">PACLA_8A062854</name>
</gene>
<keyword evidence="3 9" id="KW-0812">Transmembrane</keyword>
<dbReference type="PRINTS" id="PR00237">
    <property type="entry name" value="GPCRRHODOPSN"/>
</dbReference>
<accession>A0A6S7IXR9</accession>
<dbReference type="OrthoDB" id="9445642at2759"/>
<keyword evidence="6" id="KW-0472">Membrane</keyword>
<evidence type="ECO:0000313" key="11">
    <source>
        <dbReference type="Proteomes" id="UP001152795"/>
    </source>
</evidence>
<organism evidence="10 11">
    <name type="scientific">Paramuricea clavata</name>
    <name type="common">Red gorgonian</name>
    <name type="synonym">Violescent sea-whip</name>
    <dbReference type="NCBI Taxonomy" id="317549"/>
    <lineage>
        <taxon>Eukaryota</taxon>
        <taxon>Metazoa</taxon>
        <taxon>Cnidaria</taxon>
        <taxon>Anthozoa</taxon>
        <taxon>Octocorallia</taxon>
        <taxon>Malacalcyonacea</taxon>
        <taxon>Plexauridae</taxon>
        <taxon>Paramuricea</taxon>
    </lineage>
</organism>
<dbReference type="PANTHER" id="PTHR24249:SF372">
    <property type="entry name" value="G-PROTEIN COUPLED RECEPTORS FAMILY 1 PROFILE DOMAIN-CONTAINING PROTEIN"/>
    <property type="match status" value="1"/>
</dbReference>
<dbReference type="InterPro" id="IPR017452">
    <property type="entry name" value="GPCR_Rhodpsn_7TM"/>
</dbReference>
<keyword evidence="7 9" id="KW-0675">Receptor</keyword>
<dbReference type="CDD" id="cd00637">
    <property type="entry name" value="7tm_classA_rhodopsin-like"/>
    <property type="match status" value="1"/>
</dbReference>
<dbReference type="PROSITE" id="PS00237">
    <property type="entry name" value="G_PROTEIN_RECEP_F1_1"/>
    <property type="match status" value="1"/>
</dbReference>
<dbReference type="Pfam" id="PF00001">
    <property type="entry name" value="7tm_1"/>
    <property type="match status" value="1"/>
</dbReference>
<keyword evidence="11" id="KW-1185">Reference proteome</keyword>
<comment type="caution">
    <text evidence="10">The sequence shown here is derived from an EMBL/GenBank/DDBJ whole genome shotgun (WGS) entry which is preliminary data.</text>
</comment>
<evidence type="ECO:0000256" key="1">
    <source>
        <dbReference type="ARBA" id="ARBA00004651"/>
    </source>
</evidence>